<evidence type="ECO:0000256" key="2">
    <source>
        <dbReference type="ARBA" id="ARBA00004496"/>
    </source>
</evidence>
<dbReference type="Pfam" id="PF00561">
    <property type="entry name" value="Abhydrolase_1"/>
    <property type="match status" value="1"/>
</dbReference>
<keyword evidence="14" id="KW-1185">Reference proteome</keyword>
<feature type="chain" id="PRO_5013163392" description="Proline iminopeptidase" evidence="11">
    <location>
        <begin position="20"/>
        <end position="345"/>
    </location>
</feature>
<keyword evidence="7" id="KW-0963">Cytoplasm</keyword>
<keyword evidence="8" id="KW-0645">Protease</keyword>
<feature type="signal peptide" evidence="11">
    <location>
        <begin position="1"/>
        <end position="19"/>
    </location>
</feature>
<evidence type="ECO:0000313" key="13">
    <source>
        <dbReference type="EMBL" id="SMG17126.1"/>
    </source>
</evidence>
<sequence>MKTINAIIITFLISSFSIAQTKSINESKFVSIGGIEQWITIKGDDLSKPIILFIHGGPGSTMSQYDNAMYRGWEKNFILVNWDQRGAGKTYGRNTPADITEEYWIKNPLTLKQMTQDGIELTHYLIDYLNKKKVILVGTSWGSILGTEMALSNPELFHAYIGHAQFVNFSDNIMYSYQKVFEMAKDQKDKVSIDELITLGKPLYNNAKSYGQLLRIVKKYEIKNSTPAPNFWWEIASEYDNEKDSKDRYDGDDYSFINFVGHEKLGIKSMVADTDYNIDGLEFKIPVYLIQGEQDILTSKEVNKPYFDKINAPKKEYFLLQDAGHGHNQSIVNKQFEIVSQLQIK</sequence>
<dbReference type="AlphaFoldDB" id="A0A1X7IQL7"/>
<keyword evidence="9" id="KW-0378">Hydrolase</keyword>
<dbReference type="RefSeq" id="WP_085496718.1">
    <property type="nucleotide sequence ID" value="NZ_FXAO01000002.1"/>
</dbReference>
<comment type="catalytic activity">
    <reaction evidence="1">
        <text>Release of N-terminal proline from a peptide.</text>
        <dbReference type="EC" id="3.4.11.5"/>
    </reaction>
</comment>
<dbReference type="STRING" id="188872.SAMN03080602_00945"/>
<feature type="domain" description="AB hydrolase-1" evidence="12">
    <location>
        <begin position="49"/>
        <end position="325"/>
    </location>
</feature>
<dbReference type="GO" id="GO:0005737">
    <property type="term" value="C:cytoplasm"/>
    <property type="evidence" value="ECO:0007669"/>
    <property type="project" value="UniProtKB-SubCell"/>
</dbReference>
<evidence type="ECO:0000256" key="7">
    <source>
        <dbReference type="ARBA" id="ARBA00022490"/>
    </source>
</evidence>
<evidence type="ECO:0000256" key="10">
    <source>
        <dbReference type="ARBA" id="ARBA00029605"/>
    </source>
</evidence>
<dbReference type="InterPro" id="IPR029058">
    <property type="entry name" value="AB_hydrolase_fold"/>
</dbReference>
<dbReference type="EMBL" id="FXAO01000002">
    <property type="protein sequence ID" value="SMG17126.1"/>
    <property type="molecule type" value="Genomic_DNA"/>
</dbReference>
<dbReference type="OrthoDB" id="9796770at2"/>
<dbReference type="InterPro" id="IPR002410">
    <property type="entry name" value="Peptidase_S33"/>
</dbReference>
<evidence type="ECO:0000256" key="8">
    <source>
        <dbReference type="ARBA" id="ARBA00022670"/>
    </source>
</evidence>
<evidence type="ECO:0000256" key="4">
    <source>
        <dbReference type="ARBA" id="ARBA00012568"/>
    </source>
</evidence>
<dbReference type="GO" id="GO:0004177">
    <property type="term" value="F:aminopeptidase activity"/>
    <property type="evidence" value="ECO:0007669"/>
    <property type="project" value="UniProtKB-KW"/>
</dbReference>
<reference evidence="14" key="1">
    <citation type="submission" date="2017-04" db="EMBL/GenBank/DDBJ databases">
        <authorList>
            <person name="Varghese N."/>
            <person name="Submissions S."/>
        </authorList>
    </citation>
    <scope>NUCLEOTIDE SEQUENCE [LARGE SCALE GENOMIC DNA]</scope>
    <source>
        <strain evidence="14">DSM 19835</strain>
    </source>
</reference>
<dbReference type="PANTHER" id="PTHR43722:SF1">
    <property type="entry name" value="PROLINE IMINOPEPTIDASE"/>
    <property type="match status" value="1"/>
</dbReference>
<evidence type="ECO:0000256" key="1">
    <source>
        <dbReference type="ARBA" id="ARBA00001585"/>
    </source>
</evidence>
<evidence type="ECO:0000313" key="14">
    <source>
        <dbReference type="Proteomes" id="UP000193420"/>
    </source>
</evidence>
<accession>A0A1X7IQL7</accession>
<dbReference type="PRINTS" id="PR00793">
    <property type="entry name" value="PROAMNOPTASE"/>
</dbReference>
<comment type="subcellular location">
    <subcellularLocation>
        <location evidence="2">Cytoplasm</location>
    </subcellularLocation>
</comment>
<evidence type="ECO:0000256" key="5">
    <source>
        <dbReference type="ARBA" id="ARBA00021843"/>
    </source>
</evidence>
<dbReference type="Proteomes" id="UP000193420">
    <property type="component" value="Unassembled WGS sequence"/>
</dbReference>
<protein>
    <recommendedName>
        <fullName evidence="5">Proline iminopeptidase</fullName>
        <ecNumber evidence="4">3.4.11.5</ecNumber>
    </recommendedName>
    <alternativeName>
        <fullName evidence="10">Prolyl aminopeptidase</fullName>
    </alternativeName>
</protein>
<proteinExistence type="inferred from homology"/>
<evidence type="ECO:0000256" key="6">
    <source>
        <dbReference type="ARBA" id="ARBA00022438"/>
    </source>
</evidence>
<dbReference type="EC" id="3.4.11.5" evidence="4"/>
<dbReference type="InterPro" id="IPR000073">
    <property type="entry name" value="AB_hydrolase_1"/>
</dbReference>
<evidence type="ECO:0000259" key="12">
    <source>
        <dbReference type="Pfam" id="PF00561"/>
    </source>
</evidence>
<evidence type="ECO:0000256" key="11">
    <source>
        <dbReference type="SAM" id="SignalP"/>
    </source>
</evidence>
<dbReference type="Gene3D" id="3.40.50.1820">
    <property type="entry name" value="alpha/beta hydrolase"/>
    <property type="match status" value="1"/>
</dbReference>
<keyword evidence="11" id="KW-0732">Signal</keyword>
<evidence type="ECO:0000256" key="9">
    <source>
        <dbReference type="ARBA" id="ARBA00022801"/>
    </source>
</evidence>
<gene>
    <name evidence="13" type="ORF">SAMN03080602_00945</name>
</gene>
<evidence type="ECO:0000256" key="3">
    <source>
        <dbReference type="ARBA" id="ARBA00010088"/>
    </source>
</evidence>
<dbReference type="PANTHER" id="PTHR43722">
    <property type="entry name" value="PROLINE IMINOPEPTIDASE"/>
    <property type="match status" value="1"/>
</dbReference>
<name>A0A1X7IQL7_9FLAO</name>
<dbReference type="GO" id="GO:0006508">
    <property type="term" value="P:proteolysis"/>
    <property type="evidence" value="ECO:0007669"/>
    <property type="project" value="UniProtKB-KW"/>
</dbReference>
<comment type="similarity">
    <text evidence="3">Belongs to the peptidase S33 family.</text>
</comment>
<keyword evidence="6" id="KW-0031">Aminopeptidase</keyword>
<dbReference type="SUPFAM" id="SSF53474">
    <property type="entry name" value="alpha/beta-Hydrolases"/>
    <property type="match status" value="1"/>
</dbReference>
<dbReference type="InterPro" id="IPR005944">
    <property type="entry name" value="Pro_iminopeptidase"/>
</dbReference>
<organism evidence="13 14">
    <name type="scientific">Arenibacter troitsensis</name>
    <dbReference type="NCBI Taxonomy" id="188872"/>
    <lineage>
        <taxon>Bacteria</taxon>
        <taxon>Pseudomonadati</taxon>
        <taxon>Bacteroidota</taxon>
        <taxon>Flavobacteriia</taxon>
        <taxon>Flavobacteriales</taxon>
        <taxon>Flavobacteriaceae</taxon>
        <taxon>Arenibacter</taxon>
    </lineage>
</organism>